<dbReference type="InterPro" id="IPR005586">
    <property type="entry name" value="ABC_trans_aux"/>
</dbReference>
<evidence type="ECO:0000259" key="2">
    <source>
        <dbReference type="Pfam" id="PF03886"/>
    </source>
</evidence>
<organism evidence="3 4">
    <name type="scientific">Marinicella sediminis</name>
    <dbReference type="NCBI Taxonomy" id="1792834"/>
    <lineage>
        <taxon>Bacteria</taxon>
        <taxon>Pseudomonadati</taxon>
        <taxon>Pseudomonadota</taxon>
        <taxon>Gammaproteobacteria</taxon>
        <taxon>Lysobacterales</taxon>
        <taxon>Marinicellaceae</taxon>
        <taxon>Marinicella</taxon>
    </lineage>
</organism>
<dbReference type="Pfam" id="PF03886">
    <property type="entry name" value="ABC_trans_aux"/>
    <property type="match status" value="1"/>
</dbReference>
<proteinExistence type="predicted"/>
<feature type="signal peptide" evidence="1">
    <location>
        <begin position="1"/>
        <end position="26"/>
    </location>
</feature>
<evidence type="ECO:0000313" key="4">
    <source>
        <dbReference type="Proteomes" id="UP001595533"/>
    </source>
</evidence>
<dbReference type="EMBL" id="JBHRTS010000001">
    <property type="protein sequence ID" value="MFC3193101.1"/>
    <property type="molecule type" value="Genomic_DNA"/>
</dbReference>
<reference evidence="4" key="1">
    <citation type="journal article" date="2019" name="Int. J. Syst. Evol. Microbiol.">
        <title>The Global Catalogue of Microorganisms (GCM) 10K type strain sequencing project: providing services to taxonomists for standard genome sequencing and annotation.</title>
        <authorList>
            <consortium name="The Broad Institute Genomics Platform"/>
            <consortium name="The Broad Institute Genome Sequencing Center for Infectious Disease"/>
            <person name="Wu L."/>
            <person name="Ma J."/>
        </authorList>
    </citation>
    <scope>NUCLEOTIDE SEQUENCE [LARGE SCALE GENOMIC DNA]</scope>
    <source>
        <strain evidence="4">KCTC 42953</strain>
    </source>
</reference>
<keyword evidence="3" id="KW-0449">Lipoprotein</keyword>
<feature type="domain" description="ABC-type transport auxiliary lipoprotein component" evidence="2">
    <location>
        <begin position="42"/>
        <end position="184"/>
    </location>
</feature>
<name>A0ABV7JAI1_9GAMM</name>
<dbReference type="Gene3D" id="3.40.50.10610">
    <property type="entry name" value="ABC-type transport auxiliary lipoprotein component"/>
    <property type="match status" value="1"/>
</dbReference>
<comment type="caution">
    <text evidence="3">The sequence shown here is derived from an EMBL/GenBank/DDBJ whole genome shotgun (WGS) entry which is preliminary data.</text>
</comment>
<dbReference type="Proteomes" id="UP001595533">
    <property type="component" value="Unassembled WGS sequence"/>
</dbReference>
<dbReference type="RefSeq" id="WP_077409752.1">
    <property type="nucleotide sequence ID" value="NZ_JBHRTS010000001.1"/>
</dbReference>
<keyword evidence="1" id="KW-0732">Signal</keyword>
<dbReference type="SUPFAM" id="SSF159594">
    <property type="entry name" value="XCC0632-like"/>
    <property type="match status" value="1"/>
</dbReference>
<gene>
    <name evidence="3" type="ORF">ACFODZ_02490</name>
</gene>
<keyword evidence="4" id="KW-1185">Reference proteome</keyword>
<sequence length="187" mass="21579">MKTAKPWMLILMVSLLVLTGCSNQVAQSKKYFRIKTIEFNEAAEKRNLTLVVKRPKALSILGGRPMVATRDDDSLVQLSHHFWLESPKVLLQDIFNQWASGHWHKVSYQEPANEAYQVLESRILAFEKQQQSARLSIEFQLYDQDRLLLFSRQLSHNQVIDGEGYRAFARAIGQALEQVLKELAHEL</sequence>
<evidence type="ECO:0000313" key="3">
    <source>
        <dbReference type="EMBL" id="MFC3193101.1"/>
    </source>
</evidence>
<evidence type="ECO:0000256" key="1">
    <source>
        <dbReference type="SAM" id="SignalP"/>
    </source>
</evidence>
<accession>A0ABV7JAI1</accession>
<feature type="chain" id="PRO_5045219372" evidence="1">
    <location>
        <begin position="27"/>
        <end position="187"/>
    </location>
</feature>
<protein>
    <submittedName>
        <fullName evidence="3">ABC-type transport auxiliary lipoprotein family protein</fullName>
    </submittedName>
</protein>
<dbReference type="PROSITE" id="PS51257">
    <property type="entry name" value="PROKAR_LIPOPROTEIN"/>
    <property type="match status" value="1"/>
</dbReference>